<name>A0A0R1QNW3_9LACO</name>
<dbReference type="Gene3D" id="3.40.50.150">
    <property type="entry name" value="Vaccinia Virus protein VP39"/>
    <property type="match status" value="1"/>
</dbReference>
<evidence type="ECO:0000256" key="1">
    <source>
        <dbReference type="PIRSR" id="PIRSR018249-1"/>
    </source>
</evidence>
<organism evidence="5 6">
    <name type="scientific">Companilactobacillus mindensis DSM 14500</name>
    <dbReference type="NCBI Taxonomy" id="1423770"/>
    <lineage>
        <taxon>Bacteria</taxon>
        <taxon>Bacillati</taxon>
        <taxon>Bacillota</taxon>
        <taxon>Bacilli</taxon>
        <taxon>Lactobacillales</taxon>
        <taxon>Lactobacillaceae</taxon>
        <taxon>Companilactobacillus</taxon>
    </lineage>
</organism>
<evidence type="ECO:0000313" key="6">
    <source>
        <dbReference type="Proteomes" id="UP000050872"/>
    </source>
</evidence>
<evidence type="ECO:0000313" key="5">
    <source>
        <dbReference type="EMBL" id="KRL44372.1"/>
    </source>
</evidence>
<gene>
    <name evidence="5" type="ORF">FD29_GL000064</name>
</gene>
<comment type="caution">
    <text evidence="5">The sequence shown here is derived from an EMBL/GenBank/DDBJ whole genome shotgun (WGS) entry which is preliminary data.</text>
</comment>
<keyword evidence="5" id="KW-0489">Methyltransferase</keyword>
<keyword evidence="6" id="KW-1185">Reference proteome</keyword>
<feature type="domain" description="Methyltransferase" evidence="3">
    <location>
        <begin position="96"/>
        <end position="178"/>
    </location>
</feature>
<evidence type="ECO:0000259" key="3">
    <source>
        <dbReference type="Pfam" id="PF13649"/>
    </source>
</evidence>
<keyword evidence="5" id="KW-0808">Transferase</keyword>
<dbReference type="InterPro" id="IPR029063">
    <property type="entry name" value="SAM-dependent_MTases_sf"/>
</dbReference>
<dbReference type="GO" id="GO:0032259">
    <property type="term" value="P:methylation"/>
    <property type="evidence" value="ECO:0007669"/>
    <property type="project" value="UniProtKB-KW"/>
</dbReference>
<dbReference type="OrthoDB" id="5522265at2"/>
<feature type="domain" description="23S rRNA (guanine(745)-N(1))-methyltransferase N-terminal" evidence="4">
    <location>
        <begin position="15"/>
        <end position="49"/>
    </location>
</feature>
<dbReference type="GO" id="GO:0046872">
    <property type="term" value="F:metal ion binding"/>
    <property type="evidence" value="ECO:0007669"/>
    <property type="project" value="UniProtKB-KW"/>
</dbReference>
<reference evidence="5 6" key="1">
    <citation type="journal article" date="2015" name="Genome Announc.">
        <title>Expanding the biotechnology potential of lactobacilli through comparative genomics of 213 strains and associated genera.</title>
        <authorList>
            <person name="Sun Z."/>
            <person name="Harris H.M."/>
            <person name="McCann A."/>
            <person name="Guo C."/>
            <person name="Argimon S."/>
            <person name="Zhang W."/>
            <person name="Yang X."/>
            <person name="Jeffery I.B."/>
            <person name="Cooney J.C."/>
            <person name="Kagawa T.F."/>
            <person name="Liu W."/>
            <person name="Song Y."/>
            <person name="Salvetti E."/>
            <person name="Wrobel A."/>
            <person name="Rasinkangas P."/>
            <person name="Parkhill J."/>
            <person name="Rea M.C."/>
            <person name="O'Sullivan O."/>
            <person name="Ritari J."/>
            <person name="Douillard F.P."/>
            <person name="Paul Ross R."/>
            <person name="Yang R."/>
            <person name="Briner A.E."/>
            <person name="Felis G.E."/>
            <person name="de Vos W.M."/>
            <person name="Barrangou R."/>
            <person name="Klaenhammer T.R."/>
            <person name="Caufield P.W."/>
            <person name="Cui Y."/>
            <person name="Zhang H."/>
            <person name="O'Toole P.W."/>
        </authorList>
    </citation>
    <scope>NUCLEOTIDE SEQUENCE [LARGE SCALE GENOMIC DNA]</scope>
    <source>
        <strain evidence="5 6">DSM 14500</strain>
    </source>
</reference>
<dbReference type="InterPro" id="IPR041698">
    <property type="entry name" value="Methyltransf_25"/>
</dbReference>
<dbReference type="RefSeq" id="WP_057887814.1">
    <property type="nucleotide sequence ID" value="NZ_AZEZ01000044.1"/>
</dbReference>
<dbReference type="SUPFAM" id="SSF53335">
    <property type="entry name" value="S-adenosyl-L-methionine-dependent methyltransferases"/>
    <property type="match status" value="1"/>
</dbReference>
<keyword evidence="2" id="KW-0949">S-adenosyl-L-methionine</keyword>
<dbReference type="Pfam" id="PF21302">
    <property type="entry name" value="Zn_ribbon_RlmA"/>
    <property type="match status" value="1"/>
</dbReference>
<dbReference type="GO" id="GO:0008168">
    <property type="term" value="F:methyltransferase activity"/>
    <property type="evidence" value="ECO:0007669"/>
    <property type="project" value="UniProtKB-KW"/>
</dbReference>
<feature type="binding site" evidence="1">
    <location>
        <position position="37"/>
    </location>
    <ligand>
        <name>Zn(2+)</name>
        <dbReference type="ChEBI" id="CHEBI:29105"/>
    </ligand>
</feature>
<feature type="binding site" evidence="1">
    <location>
        <position position="20"/>
    </location>
    <ligand>
        <name>Zn(2+)</name>
        <dbReference type="ChEBI" id="CHEBI:29105"/>
    </ligand>
</feature>
<evidence type="ECO:0000259" key="4">
    <source>
        <dbReference type="Pfam" id="PF21302"/>
    </source>
</evidence>
<dbReference type="AlphaFoldDB" id="A0A0R1QNW3"/>
<feature type="binding site" evidence="1">
    <location>
        <position position="33"/>
    </location>
    <ligand>
        <name>Zn(2+)</name>
        <dbReference type="ChEBI" id="CHEBI:29105"/>
    </ligand>
</feature>
<dbReference type="EMBL" id="AZEZ01000044">
    <property type="protein sequence ID" value="KRL44372.1"/>
    <property type="molecule type" value="Genomic_DNA"/>
</dbReference>
<keyword evidence="1" id="KW-0862">Zinc</keyword>
<feature type="binding site" evidence="2">
    <location>
        <position position="76"/>
    </location>
    <ligand>
        <name>S-adenosyl-L-methionine</name>
        <dbReference type="ChEBI" id="CHEBI:59789"/>
    </ligand>
</feature>
<dbReference type="InterPro" id="IPR016718">
    <property type="entry name" value="rRNA_m1G-MeTrfase_A_prd"/>
</dbReference>
<dbReference type="STRING" id="1423770.FD29_GL000064"/>
<dbReference type="InterPro" id="IPR048647">
    <property type="entry name" value="RlmA_N"/>
</dbReference>
<feature type="binding site" evidence="2">
    <location>
        <begin position="102"/>
        <end position="103"/>
    </location>
    <ligand>
        <name>S-adenosyl-L-methionine</name>
        <dbReference type="ChEBI" id="CHEBI:59789"/>
    </ligand>
</feature>
<dbReference type="PATRIC" id="fig|1423770.3.peg.62"/>
<feature type="binding site" evidence="1">
    <location>
        <position position="17"/>
    </location>
    <ligand>
        <name>Zn(2+)</name>
        <dbReference type="ChEBI" id="CHEBI:29105"/>
    </ligand>
</feature>
<dbReference type="Proteomes" id="UP000050872">
    <property type="component" value="Unassembled WGS sequence"/>
</dbReference>
<feature type="binding site" evidence="2">
    <location>
        <position position="189"/>
    </location>
    <ligand>
        <name>S-adenosyl-L-methionine</name>
        <dbReference type="ChEBI" id="CHEBI:59789"/>
    </ligand>
</feature>
<accession>A0A0R1QNW3</accession>
<sequence length="276" mass="31635">MNSKIQKFSNSNEFFQCPICGEKLLLSGNSLICGQNHNFDISKKGYVDFVLNNKQQKNYDLESFENRHLILEHGMYDHIAKKILSLIEKLNIQSTLDVGCGEGYYSQKIAQLKDKQVLAFDISKDSIQLAAKGPDTGVEWFIGDLAHLPIQNQTIDGIIDIFSPANYHEFNRILNPKGYVLKVIPNEYHVQELRAQAKGQLKQEKYSNQKVLDYFEEHYHLVDQIDATKTYNIDETERNAFIKMTPLLFNVDNSLIDWESVQQITVGSTILVGQKK</sequence>
<protein>
    <submittedName>
        <fullName evidence="5">rRNA (Guanine-N1-) methyltransferase (Mycinamicin-resistance protein)</fullName>
    </submittedName>
</protein>
<evidence type="ECO:0000256" key="2">
    <source>
        <dbReference type="PIRSR" id="PIRSR018249-2"/>
    </source>
</evidence>
<keyword evidence="1" id="KW-0479">Metal-binding</keyword>
<dbReference type="PIRSF" id="PIRSF018249">
    <property type="entry name" value="MyrA_prd"/>
    <property type="match status" value="1"/>
</dbReference>
<proteinExistence type="predicted"/>
<dbReference type="Pfam" id="PF13649">
    <property type="entry name" value="Methyltransf_25"/>
    <property type="match status" value="1"/>
</dbReference>
<dbReference type="CDD" id="cd02440">
    <property type="entry name" value="AdoMet_MTases"/>
    <property type="match status" value="1"/>
</dbReference>